<dbReference type="CDD" id="cd08964">
    <property type="entry name" value="L-asparaginase_II"/>
    <property type="match status" value="1"/>
</dbReference>
<feature type="binding site" evidence="4">
    <location>
        <begin position="93"/>
        <end position="94"/>
    </location>
    <ligand>
        <name>substrate</name>
    </ligand>
</feature>
<evidence type="ECO:0000256" key="2">
    <source>
        <dbReference type="ARBA" id="ARBA00022801"/>
    </source>
</evidence>
<dbReference type="PIRSF" id="PIRSF500176">
    <property type="entry name" value="L_ASNase"/>
    <property type="match status" value="1"/>
</dbReference>
<dbReference type="SFLD" id="SFLDS00057">
    <property type="entry name" value="Glutaminase/Asparaginase"/>
    <property type="match status" value="1"/>
</dbReference>
<dbReference type="PANTHER" id="PTHR11707:SF28">
    <property type="entry name" value="60 KDA LYSOPHOSPHOLIPASE"/>
    <property type="match status" value="1"/>
</dbReference>
<feature type="active site" evidence="6">
    <location>
        <position position="93"/>
    </location>
</feature>
<dbReference type="InterPro" id="IPR006034">
    <property type="entry name" value="Asparaginase/glutaminase-like"/>
</dbReference>
<dbReference type="Pfam" id="PF00710">
    <property type="entry name" value="Asparaginase"/>
    <property type="match status" value="1"/>
</dbReference>
<evidence type="ECO:0000256" key="3">
    <source>
        <dbReference type="PIRSR" id="PIRSR001220-1"/>
    </source>
</evidence>
<name>A0AB35C1U8_9GAMM</name>
<dbReference type="InterPro" id="IPR027473">
    <property type="entry name" value="L-asparaginase_C"/>
</dbReference>
<dbReference type="InterPro" id="IPR037152">
    <property type="entry name" value="L-asparaginase_N_sf"/>
</dbReference>
<dbReference type="GO" id="GO:0004067">
    <property type="term" value="F:asparaginase activity"/>
    <property type="evidence" value="ECO:0007669"/>
    <property type="project" value="UniProtKB-UniRule"/>
</dbReference>
<dbReference type="FunFam" id="3.40.50.1170:FF:000001">
    <property type="entry name" value="L-asparaginase 2"/>
    <property type="match status" value="1"/>
</dbReference>
<feature type="active site" evidence="5">
    <location>
        <position position="14"/>
    </location>
</feature>
<dbReference type="InterPro" id="IPR004550">
    <property type="entry name" value="AsnASE_II"/>
</dbReference>
<keyword evidence="2" id="KW-0378">Hydrolase</keyword>
<dbReference type="Gene3D" id="3.40.50.40">
    <property type="match status" value="1"/>
</dbReference>
<evidence type="ECO:0000313" key="9">
    <source>
        <dbReference type="EMBL" id="MBS7825396.1"/>
    </source>
</evidence>
<dbReference type="Proteomes" id="UP000680020">
    <property type="component" value="Unassembled WGS sequence"/>
</dbReference>
<dbReference type="GO" id="GO:0006528">
    <property type="term" value="P:asparagine metabolic process"/>
    <property type="evidence" value="ECO:0007669"/>
    <property type="project" value="InterPro"/>
</dbReference>
<dbReference type="InterPro" id="IPR020827">
    <property type="entry name" value="Asparaginase/glutaminase_AS1"/>
</dbReference>
<evidence type="ECO:0000259" key="8">
    <source>
        <dbReference type="Pfam" id="PF17763"/>
    </source>
</evidence>
<feature type="domain" description="Asparaginase/glutaminase C-terminal" evidence="8">
    <location>
        <begin position="217"/>
        <end position="304"/>
    </location>
</feature>
<organism evidence="9 10">
    <name type="scientific">Wohlfahrtiimonas chitiniclastica</name>
    <dbReference type="NCBI Taxonomy" id="400946"/>
    <lineage>
        <taxon>Bacteria</taxon>
        <taxon>Pseudomonadati</taxon>
        <taxon>Pseudomonadota</taxon>
        <taxon>Gammaproteobacteria</taxon>
        <taxon>Cardiobacteriales</taxon>
        <taxon>Ignatzschineriaceae</taxon>
        <taxon>Wohlfahrtiimonas</taxon>
    </lineage>
</organism>
<accession>A0AB35C1U8</accession>
<dbReference type="PROSITE" id="PS51732">
    <property type="entry name" value="ASN_GLN_ASE_3"/>
    <property type="match status" value="1"/>
</dbReference>
<evidence type="ECO:0000256" key="5">
    <source>
        <dbReference type="PROSITE-ProRule" id="PRU10099"/>
    </source>
</evidence>
<comment type="similarity">
    <text evidence="1">Belongs to the asparaginase 1 family.</text>
</comment>
<dbReference type="AlphaFoldDB" id="A0AB35C1U8"/>
<dbReference type="PANTHER" id="PTHR11707">
    <property type="entry name" value="L-ASPARAGINASE"/>
    <property type="match status" value="1"/>
</dbReference>
<dbReference type="SMART" id="SM00870">
    <property type="entry name" value="Asparaginase"/>
    <property type="match status" value="1"/>
</dbReference>
<dbReference type="RefSeq" id="WP_213404286.1">
    <property type="nucleotide sequence ID" value="NZ_JAGIBT010000013.1"/>
</dbReference>
<sequence length="315" mass="33986">MDAKKIVIIGTGGTIAGNAASDQELVNYAAGEKKAAELLYGLPVPEEMTIETIELCQIDSKDMRFSILRALAECVNEQLARDDVDGIVITHGTDTLEESAVFLEWTLNLTKPVVLTAAMRPSTAISADGPLNLLDSLQVAAHGVAGLWAVINNTIYVGHEVVKSHTLKVDGFCADDFGAIGHILNGKVEFYKNVKVDAKMKLSIEALPMLEDDYPWVEIVYSDVSANPRMLTALLEANVEGLIIVGTGNGTVHENLLPVLMHASCPVVLTTRVRAGKVVNDQYGLLHAPYSHPAKARIWLVLQLLAHGARCNNSL</sequence>
<feature type="domain" description="L-asparaginase N-terminal" evidence="7">
    <location>
        <begin position="5"/>
        <end position="193"/>
    </location>
</feature>
<dbReference type="PIRSF" id="PIRSF001220">
    <property type="entry name" value="L-ASNase_gatD"/>
    <property type="match status" value="1"/>
</dbReference>
<gene>
    <name evidence="9" type="ORF">J7561_09325</name>
</gene>
<protein>
    <submittedName>
        <fullName evidence="9">Asparaginase</fullName>
    </submittedName>
</protein>
<dbReference type="InterPro" id="IPR040919">
    <property type="entry name" value="Asparaginase_C"/>
</dbReference>
<dbReference type="SUPFAM" id="SSF53774">
    <property type="entry name" value="Glutaminase/Asparaginase"/>
    <property type="match status" value="1"/>
</dbReference>
<dbReference type="InterPro" id="IPR036152">
    <property type="entry name" value="Asp/glu_Ase-like_sf"/>
</dbReference>
<evidence type="ECO:0000256" key="6">
    <source>
        <dbReference type="PROSITE-ProRule" id="PRU10100"/>
    </source>
</evidence>
<dbReference type="Pfam" id="PF17763">
    <property type="entry name" value="Asparaginase_C"/>
    <property type="match status" value="1"/>
</dbReference>
<dbReference type="PRINTS" id="PR00139">
    <property type="entry name" value="ASNGLNASE"/>
</dbReference>
<feature type="active site" description="O-isoaspartyl threonine intermediate" evidence="3">
    <location>
        <position position="14"/>
    </location>
</feature>
<feature type="binding site" evidence="4">
    <location>
        <position position="60"/>
    </location>
    <ligand>
        <name>substrate</name>
    </ligand>
</feature>
<reference evidence="9" key="1">
    <citation type="submission" date="2021-03" db="EMBL/GenBank/DDBJ databases">
        <title>Identification and antibiotic profiling of Wohlfahrtiimonas chitiniclastica, an underestimated human pathogen.</title>
        <authorList>
            <person name="Kopf A."/>
            <person name="Bunk B."/>
            <person name="Coldewey S."/>
            <person name="Gunzer F."/>
            <person name="Riedel T."/>
            <person name="Schroettner P."/>
        </authorList>
    </citation>
    <scope>NUCLEOTIDE SEQUENCE</scope>
    <source>
        <strain evidence="9">DSM 100917</strain>
    </source>
</reference>
<dbReference type="PROSITE" id="PS00917">
    <property type="entry name" value="ASN_GLN_ASE_2"/>
    <property type="match status" value="1"/>
</dbReference>
<dbReference type="InterPro" id="IPR027475">
    <property type="entry name" value="Asparaginase/glutaminase_AS2"/>
</dbReference>
<comment type="caution">
    <text evidence="9">The sequence shown here is derived from an EMBL/GenBank/DDBJ whole genome shotgun (WGS) entry which is preliminary data.</text>
</comment>
<evidence type="ECO:0000313" key="10">
    <source>
        <dbReference type="Proteomes" id="UP000680020"/>
    </source>
</evidence>
<evidence type="ECO:0000259" key="7">
    <source>
        <dbReference type="Pfam" id="PF00710"/>
    </source>
</evidence>
<dbReference type="EMBL" id="JAGIBU010000012">
    <property type="protein sequence ID" value="MBS7825396.1"/>
    <property type="molecule type" value="Genomic_DNA"/>
</dbReference>
<proteinExistence type="inferred from homology"/>
<evidence type="ECO:0000256" key="1">
    <source>
        <dbReference type="ARBA" id="ARBA00010518"/>
    </source>
</evidence>
<dbReference type="Gene3D" id="3.40.50.1170">
    <property type="entry name" value="L-asparaginase, N-terminal domain"/>
    <property type="match status" value="1"/>
</dbReference>
<dbReference type="InterPro" id="IPR027474">
    <property type="entry name" value="L-asparaginase_N"/>
</dbReference>
<evidence type="ECO:0000256" key="4">
    <source>
        <dbReference type="PIRSR" id="PIRSR001220-2"/>
    </source>
</evidence>
<dbReference type="PROSITE" id="PS00144">
    <property type="entry name" value="ASN_GLN_ASE_1"/>
    <property type="match status" value="1"/>
</dbReference>